<evidence type="ECO:0000313" key="9">
    <source>
        <dbReference type="Proteomes" id="UP000005697"/>
    </source>
</evidence>
<evidence type="ECO:0000256" key="5">
    <source>
        <dbReference type="ARBA" id="ARBA00022989"/>
    </source>
</evidence>
<evidence type="ECO:0000256" key="4">
    <source>
        <dbReference type="ARBA" id="ARBA00022692"/>
    </source>
</evidence>
<evidence type="ECO:0000256" key="1">
    <source>
        <dbReference type="ARBA" id="ARBA00004651"/>
    </source>
</evidence>
<sequence>MEISFVRPLTPKGTRTDEGIYHFIYFLSIRNPVQKENISPISGHHPPSSFYWDAFKTFFKIGAFTLGGGYAMLPILQQEVVEKKRWIPQDQFIDLIAIAQSCPGVLAANISIFVGYKIRKLPGALCTCLGAVLPSFLIILCIALFLHQFMDIPWVAAMFRGIRPAVVALIAVPTFQLAKEARITLTTCWIPLATALLIWLLGVNPVYVILAAGVGGFLYGKYIRPTE</sequence>
<keyword evidence="9" id="KW-1185">Reference proteome</keyword>
<accession>F0F750</accession>
<evidence type="ECO:0000256" key="6">
    <source>
        <dbReference type="ARBA" id="ARBA00023136"/>
    </source>
</evidence>
<protein>
    <submittedName>
        <fullName evidence="8">Chromate transport protein</fullName>
    </submittedName>
</protein>
<dbReference type="Proteomes" id="UP000005697">
    <property type="component" value="Unassembled WGS sequence"/>
</dbReference>
<dbReference type="InterPro" id="IPR052518">
    <property type="entry name" value="CHR_Transporter"/>
</dbReference>
<dbReference type="HOGENOM" id="CLU_018106_1_0_10"/>
<dbReference type="STRING" id="888743.HMPREF9141_1417"/>
<dbReference type="EMBL" id="AEWX01000019">
    <property type="protein sequence ID" value="EGC20038.1"/>
    <property type="molecule type" value="Genomic_DNA"/>
</dbReference>
<keyword evidence="3" id="KW-1003">Cell membrane</keyword>
<feature type="transmembrane region" description="Helical" evidence="7">
    <location>
        <begin position="123"/>
        <end position="146"/>
    </location>
</feature>
<dbReference type="InterPro" id="IPR003370">
    <property type="entry name" value="Chromate_transpt"/>
</dbReference>
<evidence type="ECO:0000256" key="7">
    <source>
        <dbReference type="SAM" id="Phobius"/>
    </source>
</evidence>
<feature type="transmembrane region" description="Helical" evidence="7">
    <location>
        <begin position="58"/>
        <end position="76"/>
    </location>
</feature>
<keyword evidence="4 7" id="KW-0812">Transmembrane</keyword>
<dbReference type="AlphaFoldDB" id="F0F750"/>
<comment type="subcellular location">
    <subcellularLocation>
        <location evidence="1">Cell membrane</location>
        <topology evidence="1">Multi-pass membrane protein</topology>
    </subcellularLocation>
</comment>
<gene>
    <name evidence="8" type="primary">chrA</name>
    <name evidence="8" type="ORF">HMPREF9141_1417</name>
</gene>
<dbReference type="GO" id="GO:0005886">
    <property type="term" value="C:plasma membrane"/>
    <property type="evidence" value="ECO:0007669"/>
    <property type="project" value="UniProtKB-SubCell"/>
</dbReference>
<dbReference type="OrthoDB" id="9788907at2"/>
<dbReference type="eggNOG" id="COG2059">
    <property type="taxonomic scope" value="Bacteria"/>
</dbReference>
<dbReference type="GO" id="GO:0015109">
    <property type="term" value="F:chromate transmembrane transporter activity"/>
    <property type="evidence" value="ECO:0007669"/>
    <property type="project" value="InterPro"/>
</dbReference>
<name>F0F750_9BACT</name>
<keyword evidence="6 7" id="KW-0472">Membrane</keyword>
<evidence type="ECO:0000256" key="3">
    <source>
        <dbReference type="ARBA" id="ARBA00022475"/>
    </source>
</evidence>
<feature type="transmembrane region" description="Helical" evidence="7">
    <location>
        <begin position="152"/>
        <end position="171"/>
    </location>
</feature>
<comment type="similarity">
    <text evidence="2">Belongs to the chromate ion transporter (CHR) (TC 2.A.51) family.</text>
</comment>
<dbReference type="PANTHER" id="PTHR43663:SF2">
    <property type="entry name" value="CHROMATE TRANSPORT PROTEIN-RELATED"/>
    <property type="match status" value="1"/>
</dbReference>
<dbReference type="PANTHER" id="PTHR43663">
    <property type="entry name" value="CHROMATE TRANSPORT PROTEIN-RELATED"/>
    <property type="match status" value="1"/>
</dbReference>
<comment type="caution">
    <text evidence="8">The sequence shown here is derived from an EMBL/GenBank/DDBJ whole genome shotgun (WGS) entry which is preliminary data.</text>
</comment>
<reference evidence="8 9" key="1">
    <citation type="submission" date="2011-01" db="EMBL/GenBank/DDBJ databases">
        <authorList>
            <person name="Muzny D."/>
            <person name="Qin X."/>
            <person name="Deng J."/>
            <person name="Jiang H."/>
            <person name="Liu Y."/>
            <person name="Qu J."/>
            <person name="Song X.-Z."/>
            <person name="Zhang L."/>
            <person name="Thornton R."/>
            <person name="Coyle M."/>
            <person name="Francisco L."/>
            <person name="Jackson L."/>
            <person name="Javaid M."/>
            <person name="Korchina V."/>
            <person name="Kovar C."/>
            <person name="Mata R."/>
            <person name="Mathew T."/>
            <person name="Ngo R."/>
            <person name="Nguyen L."/>
            <person name="Nguyen N."/>
            <person name="Okwuonu G."/>
            <person name="Ongeri F."/>
            <person name="Pham C."/>
            <person name="Simmons D."/>
            <person name="Wilczek-Boney K."/>
            <person name="Hale W."/>
            <person name="Jakkamsetti A."/>
            <person name="Pham P."/>
            <person name="Ruth R."/>
            <person name="San Lucas F."/>
            <person name="Warren J."/>
            <person name="Zhang J."/>
            <person name="Zhao Z."/>
            <person name="Zhou C."/>
            <person name="Zhu D."/>
            <person name="Lee S."/>
            <person name="Bess C."/>
            <person name="Blankenburg K."/>
            <person name="Forbes L."/>
            <person name="Fu Q."/>
            <person name="Gubbala S."/>
            <person name="Hirani K."/>
            <person name="Jayaseelan J.C."/>
            <person name="Lara F."/>
            <person name="Munidasa M."/>
            <person name="Palculict T."/>
            <person name="Patil S."/>
            <person name="Pu L.-L."/>
            <person name="Saada N."/>
            <person name="Tang L."/>
            <person name="Weissenberger G."/>
            <person name="Zhu Y."/>
            <person name="Hemphill L."/>
            <person name="Shang Y."/>
            <person name="Youmans B."/>
            <person name="Ayvaz T."/>
            <person name="Ross M."/>
            <person name="Santibanez J."/>
            <person name="Aqrawi P."/>
            <person name="Gross S."/>
            <person name="Joshi V."/>
            <person name="Fowler G."/>
            <person name="Nazareth L."/>
            <person name="Reid J."/>
            <person name="Worley K."/>
            <person name="Petrosino J."/>
            <person name="Highlander S."/>
            <person name="Gibbs R."/>
        </authorList>
    </citation>
    <scope>NUCLEOTIDE SEQUENCE [LARGE SCALE GENOMIC DNA]</scope>
    <source>
        <strain evidence="8 9">DSM 16608</strain>
    </source>
</reference>
<organism evidence="8 9">
    <name type="scientific">Prevotella multiformis DSM 16608</name>
    <dbReference type="NCBI Taxonomy" id="888743"/>
    <lineage>
        <taxon>Bacteria</taxon>
        <taxon>Pseudomonadati</taxon>
        <taxon>Bacteroidota</taxon>
        <taxon>Bacteroidia</taxon>
        <taxon>Bacteroidales</taxon>
        <taxon>Prevotellaceae</taxon>
        <taxon>Prevotella</taxon>
    </lineage>
</organism>
<keyword evidence="5 7" id="KW-1133">Transmembrane helix</keyword>
<feature type="transmembrane region" description="Helical" evidence="7">
    <location>
        <begin position="96"/>
        <end position="116"/>
    </location>
</feature>
<dbReference type="Pfam" id="PF02417">
    <property type="entry name" value="Chromate_transp"/>
    <property type="match status" value="1"/>
</dbReference>
<feature type="transmembrane region" description="Helical" evidence="7">
    <location>
        <begin position="206"/>
        <end position="223"/>
    </location>
</feature>
<evidence type="ECO:0000313" key="8">
    <source>
        <dbReference type="EMBL" id="EGC20038.1"/>
    </source>
</evidence>
<evidence type="ECO:0000256" key="2">
    <source>
        <dbReference type="ARBA" id="ARBA00005262"/>
    </source>
</evidence>
<proteinExistence type="inferred from homology"/>